<organism evidence="2 3">
    <name type="scientific">Leptospirillum ferrodiazotrophum</name>
    <dbReference type="NCBI Taxonomy" id="412449"/>
    <lineage>
        <taxon>Bacteria</taxon>
        <taxon>Pseudomonadati</taxon>
        <taxon>Nitrospirota</taxon>
        <taxon>Nitrospiria</taxon>
        <taxon>Nitrospirales</taxon>
        <taxon>Nitrospiraceae</taxon>
        <taxon>Leptospirillum</taxon>
    </lineage>
</organism>
<name>C6HWX5_9BACT</name>
<dbReference type="CDD" id="cd00093">
    <property type="entry name" value="HTH_XRE"/>
    <property type="match status" value="1"/>
</dbReference>
<dbReference type="EMBL" id="GG693871">
    <property type="protein sequence ID" value="EES52935.1"/>
    <property type="molecule type" value="Genomic_DNA"/>
</dbReference>
<evidence type="ECO:0000313" key="3">
    <source>
        <dbReference type="Proteomes" id="UP000009374"/>
    </source>
</evidence>
<dbReference type="Pfam" id="PF01381">
    <property type="entry name" value="HTH_3"/>
    <property type="match status" value="1"/>
</dbReference>
<proteinExistence type="predicted"/>
<dbReference type="SUPFAM" id="SSF47413">
    <property type="entry name" value="lambda repressor-like DNA-binding domains"/>
    <property type="match status" value="1"/>
</dbReference>
<reference evidence="2 3" key="1">
    <citation type="journal article" date="2009" name="Appl. Environ. Microbiol.">
        <title>Community genomic and proteomic analyses of chemoautotrophic iron-oxidizing "Leptospirillum rubarum" (Group II) and "Leptospirillum ferrodiazotrophum" (Group III) bacteria in acid mine drainage biofilms.</title>
        <authorList>
            <person name="Goltsman D.S."/>
            <person name="Denef V.J."/>
            <person name="Singer S.W."/>
            <person name="VerBerkmoes N.C."/>
            <person name="Lefsrud M."/>
            <person name="Mueller R.S."/>
            <person name="Dick G.J."/>
            <person name="Sun C.L."/>
            <person name="Wheeler K.E."/>
            <person name="Zemla A."/>
            <person name="Baker B.J."/>
            <person name="Hauser L."/>
            <person name="Land M."/>
            <person name="Shah M.B."/>
            <person name="Thelen M.P."/>
            <person name="Hettich R.L."/>
            <person name="Banfield J.F."/>
        </authorList>
    </citation>
    <scope>NUCLEOTIDE SEQUENCE [LARGE SCALE GENOMIC DNA]</scope>
</reference>
<sequence>MSTLYEKRLIMIDSRYVRSLIYLNEKTITSLALEAGIDPTNLSRFLKGHSTVSDEKMGKVLEHLGVDPVTGTLKPVVYRWKVNPATFNLIEFEKLLSDLVPGGGKIIMLALKRDDHKWSAIVGKNGTRIIMDHALAVLEDLVLESFKVRSVEEFVPEWTGSFRKISPSDLKKLIEDKTLTPSEFDEILGLNHEPSTLDGASFAREDGTENEHEWTWNLILRKAREAGLNPEEAAKRLGLSK</sequence>
<dbReference type="InterPro" id="IPR010982">
    <property type="entry name" value="Lambda_DNA-bd_dom_sf"/>
</dbReference>
<evidence type="ECO:0000313" key="2">
    <source>
        <dbReference type="EMBL" id="EES52935.1"/>
    </source>
</evidence>
<dbReference type="Proteomes" id="UP000009374">
    <property type="component" value="Unassembled WGS sequence"/>
</dbReference>
<protein>
    <recommendedName>
        <fullName evidence="1">HTH cro/C1-type domain-containing protein</fullName>
    </recommendedName>
</protein>
<dbReference type="InterPro" id="IPR001387">
    <property type="entry name" value="Cro/C1-type_HTH"/>
</dbReference>
<evidence type="ECO:0000259" key="1">
    <source>
        <dbReference type="Pfam" id="PF01381"/>
    </source>
</evidence>
<feature type="domain" description="HTH cro/C1-type" evidence="1">
    <location>
        <begin position="26"/>
        <end position="68"/>
    </location>
</feature>
<accession>C6HWX5</accession>
<dbReference type="AlphaFoldDB" id="C6HWX5"/>
<keyword evidence="3" id="KW-1185">Reference proteome</keyword>
<dbReference type="GO" id="GO:0003677">
    <property type="term" value="F:DNA binding"/>
    <property type="evidence" value="ECO:0007669"/>
    <property type="project" value="InterPro"/>
</dbReference>
<gene>
    <name evidence="2" type="ORF">UBAL3_82700049</name>
</gene>